<name>A0A0G2GJE5_9PEZI</name>
<proteinExistence type="predicted"/>
<protein>
    <submittedName>
        <fullName evidence="2">Uncharacterized protein</fullName>
    </submittedName>
</protein>
<dbReference type="Proteomes" id="UP000034182">
    <property type="component" value="Unassembled WGS sequence"/>
</dbReference>
<feature type="compositionally biased region" description="Basic and acidic residues" evidence="1">
    <location>
        <begin position="166"/>
        <end position="175"/>
    </location>
</feature>
<reference evidence="2 3" key="1">
    <citation type="submission" date="2015-03" db="EMBL/GenBank/DDBJ databases">
        <authorList>
            <person name="Morales-Cruz A."/>
            <person name="Amrine K.C."/>
            <person name="Cantu D."/>
        </authorList>
    </citation>
    <scope>NUCLEOTIDE SEQUENCE [LARGE SCALE GENOMIC DNA]</scope>
    <source>
        <strain evidence="2">DS831</strain>
    </source>
</reference>
<dbReference type="AlphaFoldDB" id="A0A0G2GJE5"/>
<dbReference type="EMBL" id="LAQI01000160">
    <property type="protein sequence ID" value="KKY17060.1"/>
    <property type="molecule type" value="Genomic_DNA"/>
</dbReference>
<feature type="region of interest" description="Disordered" evidence="1">
    <location>
        <begin position="1"/>
        <end position="208"/>
    </location>
</feature>
<gene>
    <name evidence="2" type="ORF">UCDDS831_g06530</name>
</gene>
<reference evidence="2 3" key="2">
    <citation type="submission" date="2015-05" db="EMBL/GenBank/DDBJ databases">
        <title>Distinctive expansion of gene families associated with plant cell wall degradation and secondary metabolism in the genomes of grapevine trunk pathogens.</title>
        <authorList>
            <person name="Lawrence D.P."/>
            <person name="Travadon R."/>
            <person name="Rolshausen P.E."/>
            <person name="Baumgartner K."/>
        </authorList>
    </citation>
    <scope>NUCLEOTIDE SEQUENCE [LARGE SCALE GENOMIC DNA]</scope>
    <source>
        <strain evidence="2">DS831</strain>
    </source>
</reference>
<feature type="compositionally biased region" description="Polar residues" evidence="1">
    <location>
        <begin position="83"/>
        <end position="95"/>
    </location>
</feature>
<feature type="compositionally biased region" description="Polar residues" evidence="1">
    <location>
        <begin position="47"/>
        <end position="68"/>
    </location>
</feature>
<accession>A0A0G2GJE5</accession>
<comment type="caution">
    <text evidence="2">The sequence shown here is derived from an EMBL/GenBank/DDBJ whole genome shotgun (WGS) entry which is preliminary data.</text>
</comment>
<sequence>MPSSAGQKVSDPTAPPVSEGTGIVTSDSLAAESLKGDGSFAAGNPKSGVNPQSSAGTTANTTDTSAARTLNAAADAETRDAQSEWTEQAQLNAGSGLTGKGPTYNKTASATGNTGSSAAGTAPTAYSAGKLNEKDQKPKGANLTEGDIPDHAPNASFNSEIGTKNDPGRVAEQKMQRQAQQSGLDAAQPKDKGDSGDQPYSVLKETSA</sequence>
<organism evidence="2 3">
    <name type="scientific">Diplodia seriata</name>
    <dbReference type="NCBI Taxonomy" id="420778"/>
    <lineage>
        <taxon>Eukaryota</taxon>
        <taxon>Fungi</taxon>
        <taxon>Dikarya</taxon>
        <taxon>Ascomycota</taxon>
        <taxon>Pezizomycotina</taxon>
        <taxon>Dothideomycetes</taxon>
        <taxon>Dothideomycetes incertae sedis</taxon>
        <taxon>Botryosphaeriales</taxon>
        <taxon>Botryosphaeriaceae</taxon>
        <taxon>Diplodia</taxon>
    </lineage>
</organism>
<feature type="compositionally biased region" description="Low complexity" evidence="1">
    <location>
        <begin position="107"/>
        <end position="129"/>
    </location>
</feature>
<evidence type="ECO:0000313" key="2">
    <source>
        <dbReference type="EMBL" id="KKY17060.1"/>
    </source>
</evidence>
<evidence type="ECO:0000256" key="1">
    <source>
        <dbReference type="SAM" id="MobiDB-lite"/>
    </source>
</evidence>
<evidence type="ECO:0000313" key="3">
    <source>
        <dbReference type="Proteomes" id="UP000034182"/>
    </source>
</evidence>